<dbReference type="RefSeq" id="WP_338911098.1">
    <property type="nucleotide sequence ID" value="NZ_CP062176.1"/>
</dbReference>
<dbReference type="InterPro" id="IPR029046">
    <property type="entry name" value="LolA/LolB/LppX"/>
</dbReference>
<keyword evidence="14" id="KW-1185">Reference proteome</keyword>
<evidence type="ECO:0000256" key="4">
    <source>
        <dbReference type="ARBA" id="ARBA00016202"/>
    </source>
</evidence>
<evidence type="ECO:0000256" key="6">
    <source>
        <dbReference type="ARBA" id="ARBA00022729"/>
    </source>
</evidence>
<dbReference type="CDD" id="cd16326">
    <property type="entry name" value="LolB"/>
    <property type="match status" value="1"/>
</dbReference>
<keyword evidence="9" id="KW-0564">Palmitate</keyword>
<reference evidence="13 14" key="1">
    <citation type="submission" date="2020-09" db="EMBL/GenBank/DDBJ databases">
        <title>Genome sequences of Mycetohabitans spp.</title>
        <authorList>
            <person name="Carter M.E."/>
            <person name="Carpenter S.C.D."/>
            <person name="Bogdanove A.J."/>
        </authorList>
    </citation>
    <scope>NUCLEOTIDE SEQUENCE [LARGE SCALE GENOMIC DNA]</scope>
    <source>
        <strain evidence="13 14">B12</strain>
    </source>
</reference>
<evidence type="ECO:0000256" key="11">
    <source>
        <dbReference type="ARBA" id="ARBA00023237"/>
    </source>
</evidence>
<keyword evidence="5" id="KW-0813">Transport</keyword>
<keyword evidence="8" id="KW-0472">Membrane</keyword>
<keyword evidence="12 13" id="KW-0449">Lipoprotein</keyword>
<protein>
    <recommendedName>
        <fullName evidence="4">Outer-membrane lipoprotein LolB</fullName>
    </recommendedName>
</protein>
<dbReference type="SUPFAM" id="SSF89392">
    <property type="entry name" value="Prokaryotic lipoproteins and lipoprotein localization factors"/>
    <property type="match status" value="1"/>
</dbReference>
<comment type="subcellular location">
    <subcellularLocation>
        <location evidence="1">Cell outer membrane</location>
        <topology evidence="1">Lipid-anchor</topology>
    </subcellularLocation>
</comment>
<keyword evidence="7" id="KW-0653">Protein transport</keyword>
<evidence type="ECO:0000313" key="14">
    <source>
        <dbReference type="Proteomes" id="UP001493153"/>
    </source>
</evidence>
<dbReference type="EMBL" id="CP062176">
    <property type="protein sequence ID" value="WXK40392.1"/>
    <property type="molecule type" value="Genomic_DNA"/>
</dbReference>
<keyword evidence="6" id="KW-0732">Signal</keyword>
<evidence type="ECO:0000256" key="3">
    <source>
        <dbReference type="ARBA" id="ARBA00011245"/>
    </source>
</evidence>
<evidence type="ECO:0000256" key="2">
    <source>
        <dbReference type="ARBA" id="ARBA00009696"/>
    </source>
</evidence>
<keyword evidence="10" id="KW-0143">Chaperone</keyword>
<evidence type="ECO:0000313" key="13">
    <source>
        <dbReference type="EMBL" id="WXK40392.1"/>
    </source>
</evidence>
<dbReference type="NCBIfam" id="TIGR00548">
    <property type="entry name" value="lolB"/>
    <property type="match status" value="1"/>
</dbReference>
<dbReference type="InterPro" id="IPR004565">
    <property type="entry name" value="OM_lipoprot_LolB"/>
</dbReference>
<evidence type="ECO:0000256" key="1">
    <source>
        <dbReference type="ARBA" id="ARBA00004459"/>
    </source>
</evidence>
<dbReference type="Proteomes" id="UP001493153">
    <property type="component" value="Chromosome"/>
</dbReference>
<dbReference type="Pfam" id="PF03550">
    <property type="entry name" value="LolB"/>
    <property type="match status" value="1"/>
</dbReference>
<proteinExistence type="inferred from homology"/>
<organism evidence="13 14">
    <name type="scientific">Mycetohabitans rhizoxinica</name>
    <dbReference type="NCBI Taxonomy" id="412963"/>
    <lineage>
        <taxon>Bacteria</taxon>
        <taxon>Pseudomonadati</taxon>
        <taxon>Pseudomonadota</taxon>
        <taxon>Betaproteobacteria</taxon>
        <taxon>Burkholderiales</taxon>
        <taxon>Burkholderiaceae</taxon>
        <taxon>Mycetohabitans</taxon>
    </lineage>
</organism>
<name>A0ABZ2PZG3_9BURK</name>
<evidence type="ECO:0000256" key="12">
    <source>
        <dbReference type="ARBA" id="ARBA00023288"/>
    </source>
</evidence>
<evidence type="ECO:0000256" key="5">
    <source>
        <dbReference type="ARBA" id="ARBA00022448"/>
    </source>
</evidence>
<keyword evidence="11" id="KW-0998">Cell outer membrane</keyword>
<accession>A0ABZ2PZG3</accession>
<evidence type="ECO:0000256" key="10">
    <source>
        <dbReference type="ARBA" id="ARBA00023186"/>
    </source>
</evidence>
<gene>
    <name evidence="13" type="primary">lolB</name>
    <name evidence="13" type="ORF">IHE29_14410</name>
</gene>
<evidence type="ECO:0000256" key="9">
    <source>
        <dbReference type="ARBA" id="ARBA00023139"/>
    </source>
</evidence>
<dbReference type="Gene3D" id="2.50.20.10">
    <property type="entry name" value="Lipoprotein localisation LolA/LolB/LppX"/>
    <property type="match status" value="1"/>
</dbReference>
<sequence length="232" mass="24976">MNRIPLLAGVRAQPVRCVSSVRRVLRGVASGPRQPRALRHWCGALGLAALLAACATPQRPTVPVAGTAGGAQARQTVHTYHGRFAVSYEDQNGQPRNAYGNFDWQETGQTVKLQLLSPLGQTLAIIASAPGLATLELPNKAPQTAPSVFELMQDTLGFSLPVEGLRYWLQSSVSPDSRALTSTDSAGRLSRVEQDGWTIEYLAYADAPASRVKRVNLTRQAPPLSVKLVLDQ</sequence>
<comment type="subunit">
    <text evidence="3">Monomer.</text>
</comment>
<evidence type="ECO:0000256" key="7">
    <source>
        <dbReference type="ARBA" id="ARBA00022927"/>
    </source>
</evidence>
<evidence type="ECO:0000256" key="8">
    <source>
        <dbReference type="ARBA" id="ARBA00023136"/>
    </source>
</evidence>
<comment type="similarity">
    <text evidence="2">Belongs to the LolB family.</text>
</comment>